<accession>A0A5N5WQM9</accession>
<protein>
    <submittedName>
        <fullName evidence="2">Uncharacterized protein</fullName>
    </submittedName>
</protein>
<sequence>MYYPTALLCSFVAVAAAVVPTNGTRCLPFPSSMELLSSRFEQSAPPLVQSAFGTNFIQHKWNSNMSHITTGHIYNSPEQGKVRVDQAHEGTLASSLFNYGNVSENGLVDNTMVSFTEDFNKPGVFHGYVHQNFPLWTTDVLVQNKAVFGGLVERDFVSGKVASWNIMYQGTIPVTVFVNSCNVIVGYDYFSLELRTRVVTMYFNTQIGPVTPDAFSAFSA</sequence>
<name>A0A5N5WQM9_9EURO</name>
<feature type="signal peptide" evidence="1">
    <location>
        <begin position="1"/>
        <end position="17"/>
    </location>
</feature>
<organism evidence="2 3">
    <name type="scientific">Aspergillus leporis</name>
    <dbReference type="NCBI Taxonomy" id="41062"/>
    <lineage>
        <taxon>Eukaryota</taxon>
        <taxon>Fungi</taxon>
        <taxon>Dikarya</taxon>
        <taxon>Ascomycota</taxon>
        <taxon>Pezizomycotina</taxon>
        <taxon>Eurotiomycetes</taxon>
        <taxon>Eurotiomycetidae</taxon>
        <taxon>Eurotiales</taxon>
        <taxon>Aspergillaceae</taxon>
        <taxon>Aspergillus</taxon>
        <taxon>Aspergillus subgen. Circumdati</taxon>
    </lineage>
</organism>
<evidence type="ECO:0000256" key="1">
    <source>
        <dbReference type="SAM" id="SignalP"/>
    </source>
</evidence>
<dbReference type="Proteomes" id="UP000326565">
    <property type="component" value="Unassembled WGS sequence"/>
</dbReference>
<evidence type="ECO:0000313" key="3">
    <source>
        <dbReference type="Proteomes" id="UP000326565"/>
    </source>
</evidence>
<dbReference type="AlphaFoldDB" id="A0A5N5WQM9"/>
<evidence type="ECO:0000313" key="2">
    <source>
        <dbReference type="EMBL" id="KAB8069454.1"/>
    </source>
</evidence>
<keyword evidence="3" id="KW-1185">Reference proteome</keyword>
<dbReference type="OrthoDB" id="3535343at2759"/>
<reference evidence="2 3" key="1">
    <citation type="submission" date="2019-04" db="EMBL/GenBank/DDBJ databases">
        <title>Friends and foes A comparative genomics study of 23 Aspergillus species from section Flavi.</title>
        <authorList>
            <consortium name="DOE Joint Genome Institute"/>
            <person name="Kjaerbolling I."/>
            <person name="Vesth T."/>
            <person name="Frisvad J.C."/>
            <person name="Nybo J.L."/>
            <person name="Theobald S."/>
            <person name="Kildgaard S."/>
            <person name="Isbrandt T."/>
            <person name="Kuo A."/>
            <person name="Sato A."/>
            <person name="Lyhne E.K."/>
            <person name="Kogle M.E."/>
            <person name="Wiebenga A."/>
            <person name="Kun R.S."/>
            <person name="Lubbers R.J."/>
            <person name="Makela M.R."/>
            <person name="Barry K."/>
            <person name="Chovatia M."/>
            <person name="Clum A."/>
            <person name="Daum C."/>
            <person name="Haridas S."/>
            <person name="He G."/>
            <person name="LaButti K."/>
            <person name="Lipzen A."/>
            <person name="Mondo S."/>
            <person name="Riley R."/>
            <person name="Salamov A."/>
            <person name="Simmons B.A."/>
            <person name="Magnuson J.K."/>
            <person name="Henrissat B."/>
            <person name="Mortensen U.H."/>
            <person name="Larsen T.O."/>
            <person name="Devries R.P."/>
            <person name="Grigoriev I.V."/>
            <person name="Machida M."/>
            <person name="Baker S.E."/>
            <person name="Andersen M.R."/>
        </authorList>
    </citation>
    <scope>NUCLEOTIDE SEQUENCE [LARGE SCALE GENOMIC DNA]</scope>
    <source>
        <strain evidence="2 3">CBS 151.66</strain>
    </source>
</reference>
<dbReference type="EMBL" id="ML732340">
    <property type="protein sequence ID" value="KAB8069454.1"/>
    <property type="molecule type" value="Genomic_DNA"/>
</dbReference>
<gene>
    <name evidence="2" type="ORF">BDV29DRAFT_50558</name>
</gene>
<feature type="chain" id="PRO_5024980736" evidence="1">
    <location>
        <begin position="18"/>
        <end position="220"/>
    </location>
</feature>
<proteinExistence type="predicted"/>
<keyword evidence="1" id="KW-0732">Signal</keyword>